<evidence type="ECO:0008006" key="3">
    <source>
        <dbReference type="Google" id="ProtNLM"/>
    </source>
</evidence>
<protein>
    <recommendedName>
        <fullName evidence="3">Reverse transcriptase RNase H-like domain-containing protein</fullName>
    </recommendedName>
</protein>
<accession>A0A8T0Z2H5</accession>
<proteinExistence type="predicted"/>
<gene>
    <name evidence="1" type="ORF">PC113_g11696</name>
</gene>
<dbReference type="VEuPathDB" id="FungiDB:PC110_g15411"/>
<comment type="caution">
    <text evidence="1">The sequence shown here is derived from an EMBL/GenBank/DDBJ whole genome shotgun (WGS) entry which is preliminary data.</text>
</comment>
<name>A0A8T0Z2H5_9STRA</name>
<sequence>MQEVDKRGRAIGYASKMLVGSQRNWVNKTRGTTEIECWGNRMGYAQALTWIFGENMRTSNAKLTRWTMELSQLRFKVHHRPGTSMGHADGLLRLYHRPGVSVVGVIRMSDLLNADKNGAASRDGTQTQNGAINRNAADVPVAVGEPNLLPPGVRERGRRTLWLDGRPVDCVDCGRLPGLYDRVLLLERRRIVVELLQPATRSPVRVQRVNPAKLLDVDGKDSRGANDTVKKENVPVSSAYVERGRITSAGAKIASPASVGTHPERVPAATAEGTVRPAADDAARRGRRASVRENCHGPQFDGGLAILADCIQKVCSLQTLCTTSNQLGHPAKSSAFQV</sequence>
<organism evidence="1 2">
    <name type="scientific">Phytophthora cactorum</name>
    <dbReference type="NCBI Taxonomy" id="29920"/>
    <lineage>
        <taxon>Eukaryota</taxon>
        <taxon>Sar</taxon>
        <taxon>Stramenopiles</taxon>
        <taxon>Oomycota</taxon>
        <taxon>Peronosporomycetes</taxon>
        <taxon>Peronosporales</taxon>
        <taxon>Peronosporaceae</taxon>
        <taxon>Phytophthora</taxon>
    </lineage>
</organism>
<dbReference type="VEuPathDB" id="FungiDB:PC110_g21181"/>
<dbReference type="EMBL" id="RCMG01000340">
    <property type="protein sequence ID" value="KAG2856277.1"/>
    <property type="molecule type" value="Genomic_DNA"/>
</dbReference>
<reference evidence="1" key="1">
    <citation type="submission" date="2018-10" db="EMBL/GenBank/DDBJ databases">
        <title>Effector identification in a new, highly contiguous assembly of the strawberry crown rot pathogen Phytophthora cactorum.</title>
        <authorList>
            <person name="Armitage A.D."/>
            <person name="Nellist C.F."/>
            <person name="Bates H."/>
            <person name="Vickerstaff R.J."/>
            <person name="Harrison R.J."/>
        </authorList>
    </citation>
    <scope>NUCLEOTIDE SEQUENCE</scope>
    <source>
        <strain evidence="1">15-7</strain>
    </source>
</reference>
<evidence type="ECO:0000313" key="1">
    <source>
        <dbReference type="EMBL" id="KAG2856277.1"/>
    </source>
</evidence>
<dbReference type="AlphaFoldDB" id="A0A8T0Z2H5"/>
<dbReference type="Proteomes" id="UP000735874">
    <property type="component" value="Unassembled WGS sequence"/>
</dbReference>
<evidence type="ECO:0000313" key="2">
    <source>
        <dbReference type="Proteomes" id="UP000735874"/>
    </source>
</evidence>